<protein>
    <submittedName>
        <fullName evidence="1">Nucleoside 2-deoxyribosyltransferase domain-containing protein</fullName>
    </submittedName>
</protein>
<dbReference type="InterPro" id="IPR039470">
    <property type="entry name" value="Nuc_deoxyri_tr2"/>
</dbReference>
<dbReference type="Gene3D" id="3.40.50.450">
    <property type="match status" value="1"/>
</dbReference>
<name>A0ABV9HTA9_9FLAO</name>
<comment type="caution">
    <text evidence="1">The sequence shown here is derived from an EMBL/GenBank/DDBJ whole genome shotgun (WGS) entry which is preliminary data.</text>
</comment>
<dbReference type="EMBL" id="JBHSFV010000002">
    <property type="protein sequence ID" value="MFC4633422.1"/>
    <property type="molecule type" value="Genomic_DNA"/>
</dbReference>
<evidence type="ECO:0000313" key="1">
    <source>
        <dbReference type="EMBL" id="MFC4633422.1"/>
    </source>
</evidence>
<dbReference type="Pfam" id="PF15891">
    <property type="entry name" value="Nuc_deoxyri_tr2"/>
    <property type="match status" value="1"/>
</dbReference>
<reference evidence="2" key="1">
    <citation type="journal article" date="2019" name="Int. J. Syst. Evol. Microbiol.">
        <title>The Global Catalogue of Microorganisms (GCM) 10K type strain sequencing project: providing services to taxonomists for standard genome sequencing and annotation.</title>
        <authorList>
            <consortium name="The Broad Institute Genomics Platform"/>
            <consortium name="The Broad Institute Genome Sequencing Center for Infectious Disease"/>
            <person name="Wu L."/>
            <person name="Ma J."/>
        </authorList>
    </citation>
    <scope>NUCLEOTIDE SEQUENCE [LARGE SCALE GENOMIC DNA]</scope>
    <source>
        <strain evidence="2">YJ-61-S</strain>
    </source>
</reference>
<proteinExistence type="predicted"/>
<dbReference type="Proteomes" id="UP001596043">
    <property type="component" value="Unassembled WGS sequence"/>
</dbReference>
<dbReference type="RefSeq" id="WP_379977624.1">
    <property type="nucleotide sequence ID" value="NZ_JBHSFV010000002.1"/>
</dbReference>
<accession>A0ABV9HTA9</accession>
<keyword evidence="2" id="KW-1185">Reference proteome</keyword>
<organism evidence="1 2">
    <name type="scientific">Dokdonia ponticola</name>
    <dbReference type="NCBI Taxonomy" id="2041041"/>
    <lineage>
        <taxon>Bacteria</taxon>
        <taxon>Pseudomonadati</taxon>
        <taxon>Bacteroidota</taxon>
        <taxon>Flavobacteriia</taxon>
        <taxon>Flavobacteriales</taxon>
        <taxon>Flavobacteriaceae</taxon>
        <taxon>Dokdonia</taxon>
    </lineage>
</organism>
<gene>
    <name evidence="1" type="ORF">ACFO3O_05865</name>
</gene>
<evidence type="ECO:0000313" key="2">
    <source>
        <dbReference type="Proteomes" id="UP001596043"/>
    </source>
</evidence>
<sequence>MIFTSQQQVPKKKSEHTYTFLAGSMDDKLTTPWREEVMHILAKDTHFFDPTNKKHNSLSKKEMKRHVEWELDALSISDKILLNFLPDALSPISLVELGLYVASGKLIVICPKGFYKSGYVYTLCEKYKTPIFENLTQALSKQKSTTKL</sequence>